<keyword evidence="3" id="KW-1185">Reference proteome</keyword>
<dbReference type="Gramene" id="TuG1812G0300004913.01.T01">
    <property type="protein sequence ID" value="TuG1812G0300004913.01.T01.cds294854"/>
    <property type="gene ID" value="TuG1812G0300004913.01"/>
</dbReference>
<reference evidence="2" key="2">
    <citation type="submission" date="2018-03" db="EMBL/GenBank/DDBJ databases">
        <title>The Triticum urartu genome reveals the dynamic nature of wheat genome evolution.</title>
        <authorList>
            <person name="Ling H."/>
            <person name="Ma B."/>
            <person name="Shi X."/>
            <person name="Liu H."/>
            <person name="Dong L."/>
            <person name="Sun H."/>
            <person name="Cao Y."/>
            <person name="Gao Q."/>
            <person name="Zheng S."/>
            <person name="Li Y."/>
            <person name="Yu Y."/>
            <person name="Du H."/>
            <person name="Qi M."/>
            <person name="Li Y."/>
            <person name="Yu H."/>
            <person name="Cui Y."/>
            <person name="Wang N."/>
            <person name="Chen C."/>
            <person name="Wu H."/>
            <person name="Zhao Y."/>
            <person name="Zhang J."/>
            <person name="Li Y."/>
            <person name="Zhou W."/>
            <person name="Zhang B."/>
            <person name="Hu W."/>
            <person name="Eijk M."/>
            <person name="Tang J."/>
            <person name="Witsenboer H."/>
            <person name="Zhao S."/>
            <person name="Li Z."/>
            <person name="Zhang A."/>
            <person name="Wang D."/>
            <person name="Liang C."/>
        </authorList>
    </citation>
    <scope>NUCLEOTIDE SEQUENCE [LARGE SCALE GENOMIC DNA]</scope>
    <source>
        <strain evidence="2">cv. G1812</strain>
    </source>
</reference>
<accession>A0A8R7U1I7</accession>
<dbReference type="AlphaFoldDB" id="A0A8R7U1I7"/>
<organism evidence="2 3">
    <name type="scientific">Triticum urartu</name>
    <name type="common">Red wild einkorn</name>
    <name type="synonym">Crithodium urartu</name>
    <dbReference type="NCBI Taxonomy" id="4572"/>
    <lineage>
        <taxon>Eukaryota</taxon>
        <taxon>Viridiplantae</taxon>
        <taxon>Streptophyta</taxon>
        <taxon>Embryophyta</taxon>
        <taxon>Tracheophyta</taxon>
        <taxon>Spermatophyta</taxon>
        <taxon>Magnoliopsida</taxon>
        <taxon>Liliopsida</taxon>
        <taxon>Poales</taxon>
        <taxon>Poaceae</taxon>
        <taxon>BOP clade</taxon>
        <taxon>Pooideae</taxon>
        <taxon>Triticodae</taxon>
        <taxon>Triticeae</taxon>
        <taxon>Triticinae</taxon>
        <taxon>Triticum</taxon>
    </lineage>
</organism>
<evidence type="ECO:0000313" key="3">
    <source>
        <dbReference type="Proteomes" id="UP000015106"/>
    </source>
</evidence>
<reference evidence="2" key="3">
    <citation type="submission" date="2022-06" db="UniProtKB">
        <authorList>
            <consortium name="EnsemblPlants"/>
        </authorList>
    </citation>
    <scope>IDENTIFICATION</scope>
</reference>
<evidence type="ECO:0000313" key="2">
    <source>
        <dbReference type="EnsemblPlants" id="TuG1812G0300004913.01.T01.cds294854"/>
    </source>
</evidence>
<protein>
    <submittedName>
        <fullName evidence="2">Uncharacterized protein</fullName>
    </submittedName>
</protein>
<reference evidence="3" key="1">
    <citation type="journal article" date="2013" name="Nature">
        <title>Draft genome of the wheat A-genome progenitor Triticum urartu.</title>
        <authorList>
            <person name="Ling H.Q."/>
            <person name="Zhao S."/>
            <person name="Liu D."/>
            <person name="Wang J."/>
            <person name="Sun H."/>
            <person name="Zhang C."/>
            <person name="Fan H."/>
            <person name="Li D."/>
            <person name="Dong L."/>
            <person name="Tao Y."/>
            <person name="Gao C."/>
            <person name="Wu H."/>
            <person name="Li Y."/>
            <person name="Cui Y."/>
            <person name="Guo X."/>
            <person name="Zheng S."/>
            <person name="Wang B."/>
            <person name="Yu K."/>
            <person name="Liang Q."/>
            <person name="Yang W."/>
            <person name="Lou X."/>
            <person name="Chen J."/>
            <person name="Feng M."/>
            <person name="Jian J."/>
            <person name="Zhang X."/>
            <person name="Luo G."/>
            <person name="Jiang Y."/>
            <person name="Liu J."/>
            <person name="Wang Z."/>
            <person name="Sha Y."/>
            <person name="Zhang B."/>
            <person name="Wu H."/>
            <person name="Tang D."/>
            <person name="Shen Q."/>
            <person name="Xue P."/>
            <person name="Zou S."/>
            <person name="Wang X."/>
            <person name="Liu X."/>
            <person name="Wang F."/>
            <person name="Yang Y."/>
            <person name="An X."/>
            <person name="Dong Z."/>
            <person name="Zhang K."/>
            <person name="Zhang X."/>
            <person name="Luo M.C."/>
            <person name="Dvorak J."/>
            <person name="Tong Y."/>
            <person name="Wang J."/>
            <person name="Yang H."/>
            <person name="Li Z."/>
            <person name="Wang D."/>
            <person name="Zhang A."/>
            <person name="Wang J."/>
        </authorList>
    </citation>
    <scope>NUCLEOTIDE SEQUENCE</scope>
    <source>
        <strain evidence="3">cv. G1812</strain>
    </source>
</reference>
<dbReference type="EnsemblPlants" id="TuG1812G0300004913.01.T01">
    <property type="protein sequence ID" value="TuG1812G0300004913.01.T01.cds294854"/>
    <property type="gene ID" value="TuG1812G0300004913.01"/>
</dbReference>
<proteinExistence type="predicted"/>
<sequence>MEHEAVLHGRVVGDHLVPARQALLHGLVGGILPAPPAQGRVILLADHASFHAGDLLQHGEPGEPAGGDVEQPYGVASEEAPPLQLRLHERQVLLGLLHEPPPRLALRRPQRLEQRPRAPVGGELRPEAGGGAGERVGRQERRALEGFVDVLDDDERLGDGADVVVVAVEEQGHLLVHGVVPEQQLALAAEVLLDELVRHPLQPERRLGTVRERAPEGAQQPHRHRLAHLCFSRLCGE</sequence>
<dbReference type="Proteomes" id="UP000015106">
    <property type="component" value="Chromosome 3"/>
</dbReference>
<evidence type="ECO:0000256" key="1">
    <source>
        <dbReference type="SAM" id="MobiDB-lite"/>
    </source>
</evidence>
<name>A0A8R7U1I7_TRIUA</name>
<feature type="region of interest" description="Disordered" evidence="1">
    <location>
        <begin position="109"/>
        <end position="139"/>
    </location>
</feature>